<keyword evidence="2" id="KW-1185">Reference proteome</keyword>
<name>A0A6A5QTV7_AMPQU</name>
<sequence length="120" mass="13185">MITIVVSGIGVWPVSFAASAETSSLPLRAKIQGIGWFVSALCSTVLGLSLPYVSNPDESAIEQVTPGHRQHGFANKSTQGALWNSFNRSRTDVPRAPRIELMWYIATLRITSRGKKVSWR</sequence>
<reference evidence="1" key="1">
    <citation type="journal article" date="2020" name="Stud. Mycol.">
        <title>101 Dothideomycetes genomes: a test case for predicting lifestyles and emergence of pathogens.</title>
        <authorList>
            <person name="Haridas S."/>
            <person name="Albert R."/>
            <person name="Binder M."/>
            <person name="Bloem J."/>
            <person name="Labutti K."/>
            <person name="Salamov A."/>
            <person name="Andreopoulos B."/>
            <person name="Baker S."/>
            <person name="Barry K."/>
            <person name="Bills G."/>
            <person name="Bluhm B."/>
            <person name="Cannon C."/>
            <person name="Castanera R."/>
            <person name="Culley D."/>
            <person name="Daum C."/>
            <person name="Ezra D."/>
            <person name="Gonzalez J."/>
            <person name="Henrissat B."/>
            <person name="Kuo A."/>
            <person name="Liang C."/>
            <person name="Lipzen A."/>
            <person name="Lutzoni F."/>
            <person name="Magnuson J."/>
            <person name="Mondo S."/>
            <person name="Nolan M."/>
            <person name="Ohm R."/>
            <person name="Pangilinan J."/>
            <person name="Park H.-J."/>
            <person name="Ramirez L."/>
            <person name="Alfaro M."/>
            <person name="Sun H."/>
            <person name="Tritt A."/>
            <person name="Yoshinaga Y."/>
            <person name="Zwiers L.-H."/>
            <person name="Turgeon B."/>
            <person name="Goodwin S."/>
            <person name="Spatafora J."/>
            <person name="Crous P."/>
            <person name="Grigoriev I."/>
        </authorList>
    </citation>
    <scope>NUCLEOTIDE SEQUENCE</scope>
    <source>
        <strain evidence="1">HMLAC05119</strain>
    </source>
</reference>
<gene>
    <name evidence="1" type="ORF">BDU57DRAFT_163180</name>
</gene>
<evidence type="ECO:0008006" key="3">
    <source>
        <dbReference type="Google" id="ProtNLM"/>
    </source>
</evidence>
<dbReference type="Gene3D" id="1.20.1250.20">
    <property type="entry name" value="MFS general substrate transporter like domains"/>
    <property type="match status" value="1"/>
</dbReference>
<proteinExistence type="predicted"/>
<accession>A0A6A5QTV7</accession>
<dbReference type="Proteomes" id="UP000800096">
    <property type="component" value="Unassembled WGS sequence"/>
</dbReference>
<dbReference type="OrthoDB" id="6612291at2759"/>
<organism evidence="1 2">
    <name type="scientific">Ampelomyces quisqualis</name>
    <name type="common">Powdery mildew agent</name>
    <dbReference type="NCBI Taxonomy" id="50730"/>
    <lineage>
        <taxon>Eukaryota</taxon>
        <taxon>Fungi</taxon>
        <taxon>Dikarya</taxon>
        <taxon>Ascomycota</taxon>
        <taxon>Pezizomycotina</taxon>
        <taxon>Dothideomycetes</taxon>
        <taxon>Pleosporomycetidae</taxon>
        <taxon>Pleosporales</taxon>
        <taxon>Pleosporineae</taxon>
        <taxon>Phaeosphaeriaceae</taxon>
        <taxon>Ampelomyces</taxon>
    </lineage>
</organism>
<evidence type="ECO:0000313" key="2">
    <source>
        <dbReference type="Proteomes" id="UP000800096"/>
    </source>
</evidence>
<dbReference type="AlphaFoldDB" id="A0A6A5QTV7"/>
<evidence type="ECO:0000313" key="1">
    <source>
        <dbReference type="EMBL" id="KAF1917377.1"/>
    </source>
</evidence>
<protein>
    <recommendedName>
        <fullName evidence="3">Major facilitator superfamily (MFS) profile domain-containing protein</fullName>
    </recommendedName>
</protein>
<dbReference type="InterPro" id="IPR036259">
    <property type="entry name" value="MFS_trans_sf"/>
</dbReference>
<dbReference type="EMBL" id="ML979134">
    <property type="protein sequence ID" value="KAF1917377.1"/>
    <property type="molecule type" value="Genomic_DNA"/>
</dbReference>